<evidence type="ECO:0000313" key="2">
    <source>
        <dbReference type="EMBL" id="CAB4039341.1"/>
    </source>
</evidence>
<evidence type="ECO:0000256" key="1">
    <source>
        <dbReference type="SAM" id="MobiDB-lite"/>
    </source>
</evidence>
<feature type="compositionally biased region" description="Basic and acidic residues" evidence="1">
    <location>
        <begin position="95"/>
        <end position="116"/>
    </location>
</feature>
<proteinExistence type="predicted"/>
<dbReference type="EMBL" id="CACRXK020025251">
    <property type="protein sequence ID" value="CAB4039341.1"/>
    <property type="molecule type" value="Genomic_DNA"/>
</dbReference>
<sequence>MRATGEGGDELTEREELLEELMQIEEETDLHMEEENIARKEVIEMEKAKGTEMRERAMECFGESRKRLAEQLGKEKGAKRRTSGEVFEWLGKRMGLETENKEKERMERKEERKFQREQIQQQQDQQQQQFAMLL</sequence>
<feature type="region of interest" description="Disordered" evidence="1">
    <location>
        <begin position="95"/>
        <end position="134"/>
    </location>
</feature>
<organism evidence="2 3">
    <name type="scientific">Paramuricea clavata</name>
    <name type="common">Red gorgonian</name>
    <name type="synonym">Violescent sea-whip</name>
    <dbReference type="NCBI Taxonomy" id="317549"/>
    <lineage>
        <taxon>Eukaryota</taxon>
        <taxon>Metazoa</taxon>
        <taxon>Cnidaria</taxon>
        <taxon>Anthozoa</taxon>
        <taxon>Octocorallia</taxon>
        <taxon>Malacalcyonacea</taxon>
        <taxon>Plexauridae</taxon>
        <taxon>Paramuricea</taxon>
    </lineage>
</organism>
<dbReference type="Proteomes" id="UP001152795">
    <property type="component" value="Unassembled WGS sequence"/>
</dbReference>
<protein>
    <submittedName>
        <fullName evidence="2">Uncharacterized protein</fullName>
    </submittedName>
</protein>
<dbReference type="AlphaFoldDB" id="A0A6S7K7H6"/>
<comment type="caution">
    <text evidence="2">The sequence shown here is derived from an EMBL/GenBank/DDBJ whole genome shotgun (WGS) entry which is preliminary data.</text>
</comment>
<keyword evidence="3" id="KW-1185">Reference proteome</keyword>
<feature type="compositionally biased region" description="Low complexity" evidence="1">
    <location>
        <begin position="117"/>
        <end position="134"/>
    </location>
</feature>
<evidence type="ECO:0000313" key="3">
    <source>
        <dbReference type="Proteomes" id="UP001152795"/>
    </source>
</evidence>
<name>A0A6S7K7H6_PARCT</name>
<accession>A0A6S7K7H6</accession>
<feature type="non-terminal residue" evidence="2">
    <location>
        <position position="134"/>
    </location>
</feature>
<reference evidence="2" key="1">
    <citation type="submission" date="2020-04" db="EMBL/GenBank/DDBJ databases">
        <authorList>
            <person name="Alioto T."/>
            <person name="Alioto T."/>
            <person name="Gomez Garrido J."/>
        </authorList>
    </citation>
    <scope>NUCLEOTIDE SEQUENCE</scope>
    <source>
        <strain evidence="2">A484AB</strain>
    </source>
</reference>
<gene>
    <name evidence="2" type="ORF">PACLA_8A062896</name>
</gene>